<feature type="transmembrane region" description="Helical" evidence="1">
    <location>
        <begin position="12"/>
        <end position="38"/>
    </location>
</feature>
<feature type="transmembrane region" description="Helical" evidence="1">
    <location>
        <begin position="151"/>
        <end position="175"/>
    </location>
</feature>
<feature type="transmembrane region" description="Helical" evidence="1">
    <location>
        <begin position="113"/>
        <end position="139"/>
    </location>
</feature>
<dbReference type="Gene3D" id="1.10.1760.20">
    <property type="match status" value="1"/>
</dbReference>
<protein>
    <submittedName>
        <fullName evidence="2">Energy-coupled thiamine transporter ThiT</fullName>
    </submittedName>
</protein>
<comment type="caution">
    <text evidence="2">The sequence shown here is derived from an EMBL/GenBank/DDBJ whole genome shotgun (WGS) entry which is preliminary data.</text>
</comment>
<organism evidence="2 3">
    <name type="scientific">Carnobacterium antarcticum</name>
    <dbReference type="NCBI Taxonomy" id="2126436"/>
    <lineage>
        <taxon>Bacteria</taxon>
        <taxon>Bacillati</taxon>
        <taxon>Bacillota</taxon>
        <taxon>Bacilli</taxon>
        <taxon>Lactobacillales</taxon>
        <taxon>Carnobacteriaceae</taxon>
        <taxon>Carnobacterium</taxon>
    </lineage>
</organism>
<keyword evidence="1" id="KW-1133">Transmembrane helix</keyword>
<evidence type="ECO:0000256" key="1">
    <source>
        <dbReference type="SAM" id="Phobius"/>
    </source>
</evidence>
<feature type="transmembrane region" description="Helical" evidence="1">
    <location>
        <begin position="80"/>
        <end position="101"/>
    </location>
</feature>
<proteinExistence type="predicted"/>
<evidence type="ECO:0000313" key="3">
    <source>
        <dbReference type="Proteomes" id="UP001597285"/>
    </source>
</evidence>
<name>A0ABW4NMZ3_9LACT</name>
<evidence type="ECO:0000313" key="2">
    <source>
        <dbReference type="EMBL" id="MFD1799508.1"/>
    </source>
</evidence>
<accession>A0ABW4NMZ3</accession>
<feature type="transmembrane region" description="Helical" evidence="1">
    <location>
        <begin position="50"/>
        <end position="68"/>
    </location>
</feature>
<keyword evidence="1" id="KW-0472">Membrane</keyword>
<dbReference type="EMBL" id="JBHUFF010000013">
    <property type="protein sequence ID" value="MFD1799508.1"/>
    <property type="molecule type" value="Genomic_DNA"/>
</dbReference>
<dbReference type="NCBIfam" id="TIGR02357">
    <property type="entry name" value="ECF_ThiT_YuaJ"/>
    <property type="match status" value="1"/>
</dbReference>
<keyword evidence="3" id="KW-1185">Reference proteome</keyword>
<gene>
    <name evidence="2" type="primary">thiT</name>
    <name evidence="2" type="ORF">ACFSBK_06540</name>
</gene>
<dbReference type="InterPro" id="IPR012651">
    <property type="entry name" value="Thia_Transptr_ThiT"/>
</dbReference>
<sequence length="194" mass="21223">MENTRLRVWIEGTIVAALAIVLSLLPTTVGTGFTISLGMIPMILYALRRGAVAGIASGFLWGVLHYLTGDVAILNLLQGFIEYFVAFMFTGFAGFFAKPLQQAFRAKQPVKKAGYIILATIVGTIARFFWHFIAGYYFWGSYAPEGMSPLWYSFLANGGSALATMFATGIVLLLFNKTAPHLFVPKEPTASSFQ</sequence>
<dbReference type="Proteomes" id="UP001597285">
    <property type="component" value="Unassembled WGS sequence"/>
</dbReference>
<dbReference type="RefSeq" id="WP_058918308.1">
    <property type="nucleotide sequence ID" value="NZ_JBHSQC010000025.1"/>
</dbReference>
<reference evidence="3" key="1">
    <citation type="journal article" date="2019" name="Int. J. Syst. Evol. Microbiol.">
        <title>The Global Catalogue of Microorganisms (GCM) 10K type strain sequencing project: providing services to taxonomists for standard genome sequencing and annotation.</title>
        <authorList>
            <consortium name="The Broad Institute Genomics Platform"/>
            <consortium name="The Broad Institute Genome Sequencing Center for Infectious Disease"/>
            <person name="Wu L."/>
            <person name="Ma J."/>
        </authorList>
    </citation>
    <scope>NUCLEOTIDE SEQUENCE [LARGE SCALE GENOMIC DNA]</scope>
    <source>
        <strain evidence="3">KCTC 42143</strain>
    </source>
</reference>
<dbReference type="Pfam" id="PF09515">
    <property type="entry name" value="Thia_YuaJ"/>
    <property type="match status" value="1"/>
</dbReference>
<keyword evidence="1" id="KW-0812">Transmembrane</keyword>